<dbReference type="GO" id="GO:0006352">
    <property type="term" value="P:DNA-templated transcription initiation"/>
    <property type="evidence" value="ECO:0007669"/>
    <property type="project" value="InterPro"/>
</dbReference>
<keyword evidence="2" id="KW-0805">Transcription regulation</keyword>
<evidence type="ECO:0000256" key="2">
    <source>
        <dbReference type="ARBA" id="ARBA00023015"/>
    </source>
</evidence>
<evidence type="ECO:0000259" key="5">
    <source>
        <dbReference type="Pfam" id="PF04542"/>
    </source>
</evidence>
<gene>
    <name evidence="7" type="ORF">FKX85_20805</name>
</gene>
<organism evidence="7 8">
    <name type="scientific">Echinicola soli</name>
    <dbReference type="NCBI Taxonomy" id="2591634"/>
    <lineage>
        <taxon>Bacteria</taxon>
        <taxon>Pseudomonadati</taxon>
        <taxon>Bacteroidota</taxon>
        <taxon>Cytophagia</taxon>
        <taxon>Cytophagales</taxon>
        <taxon>Cyclobacteriaceae</taxon>
        <taxon>Echinicola</taxon>
    </lineage>
</organism>
<proteinExistence type="inferred from homology"/>
<dbReference type="NCBIfam" id="TIGR02985">
    <property type="entry name" value="Sig70_bacteroi1"/>
    <property type="match status" value="1"/>
</dbReference>
<keyword evidence="8" id="KW-1185">Reference proteome</keyword>
<dbReference type="InterPro" id="IPR007627">
    <property type="entry name" value="RNA_pol_sigma70_r2"/>
</dbReference>
<feature type="domain" description="RNA polymerase sigma factor 70 region 4 type 2" evidence="6">
    <location>
        <begin position="125"/>
        <end position="173"/>
    </location>
</feature>
<dbReference type="KEGG" id="echi:FKX85_20805"/>
<reference evidence="7 8" key="1">
    <citation type="submission" date="2019-06" db="EMBL/GenBank/DDBJ databases">
        <title>Echinicola alkalisoli sp. nov. isolated from saline soil.</title>
        <authorList>
            <person name="Sun J.-Q."/>
            <person name="Xu L."/>
        </authorList>
    </citation>
    <scope>NUCLEOTIDE SEQUENCE [LARGE SCALE GENOMIC DNA]</scope>
    <source>
        <strain evidence="7 8">LN3S3</strain>
    </source>
</reference>
<evidence type="ECO:0000256" key="1">
    <source>
        <dbReference type="ARBA" id="ARBA00010641"/>
    </source>
</evidence>
<dbReference type="InterPro" id="IPR013325">
    <property type="entry name" value="RNA_pol_sigma_r2"/>
</dbReference>
<dbReference type="GO" id="GO:0016987">
    <property type="term" value="F:sigma factor activity"/>
    <property type="evidence" value="ECO:0007669"/>
    <property type="project" value="UniProtKB-KW"/>
</dbReference>
<dbReference type="Pfam" id="PF04542">
    <property type="entry name" value="Sigma70_r2"/>
    <property type="match status" value="1"/>
</dbReference>
<keyword evidence="3" id="KW-0731">Sigma factor</keyword>
<protein>
    <submittedName>
        <fullName evidence="7">RNA polymerase sigma-70 factor</fullName>
    </submittedName>
</protein>
<dbReference type="NCBIfam" id="TIGR02937">
    <property type="entry name" value="sigma70-ECF"/>
    <property type="match status" value="1"/>
</dbReference>
<dbReference type="Gene3D" id="1.10.10.10">
    <property type="entry name" value="Winged helix-like DNA-binding domain superfamily/Winged helix DNA-binding domain"/>
    <property type="match status" value="1"/>
</dbReference>
<name>A0A514CND6_9BACT</name>
<dbReference type="Pfam" id="PF08281">
    <property type="entry name" value="Sigma70_r4_2"/>
    <property type="match status" value="1"/>
</dbReference>
<dbReference type="PANTHER" id="PTHR43133">
    <property type="entry name" value="RNA POLYMERASE ECF-TYPE SIGMA FACTO"/>
    <property type="match status" value="1"/>
</dbReference>
<dbReference type="InterPro" id="IPR014327">
    <property type="entry name" value="RNA_pol_sigma70_bacteroid"/>
</dbReference>
<dbReference type="InterPro" id="IPR039425">
    <property type="entry name" value="RNA_pol_sigma-70-like"/>
</dbReference>
<comment type="similarity">
    <text evidence="1">Belongs to the sigma-70 factor family. ECF subfamily.</text>
</comment>
<dbReference type="PANTHER" id="PTHR43133:SF46">
    <property type="entry name" value="RNA POLYMERASE SIGMA-70 FACTOR ECF SUBFAMILY"/>
    <property type="match status" value="1"/>
</dbReference>
<dbReference type="SUPFAM" id="SSF88659">
    <property type="entry name" value="Sigma3 and sigma4 domains of RNA polymerase sigma factors"/>
    <property type="match status" value="1"/>
</dbReference>
<evidence type="ECO:0000313" key="8">
    <source>
        <dbReference type="Proteomes" id="UP000316614"/>
    </source>
</evidence>
<dbReference type="RefSeq" id="WP_141616550.1">
    <property type="nucleotide sequence ID" value="NZ_CP041253.1"/>
</dbReference>
<dbReference type="SUPFAM" id="SSF88946">
    <property type="entry name" value="Sigma2 domain of RNA polymerase sigma factors"/>
    <property type="match status" value="1"/>
</dbReference>
<feature type="domain" description="RNA polymerase sigma-70 region 2" evidence="5">
    <location>
        <begin position="25"/>
        <end position="90"/>
    </location>
</feature>
<dbReference type="InterPro" id="IPR036388">
    <property type="entry name" value="WH-like_DNA-bd_sf"/>
</dbReference>
<dbReference type="OrthoDB" id="764811at2"/>
<evidence type="ECO:0000259" key="6">
    <source>
        <dbReference type="Pfam" id="PF08281"/>
    </source>
</evidence>
<sequence length="181" mass="21051">MLHAAENTNDKDLDIRSEEGFEKVYRMHSEKLCALAISMVGDISLAENIVHDVFLSIWNRRDHLVVEGPMEHYLTRAVKLAAMDSLRKKALHQKKLVRHFQNREVQSHCTEERLNFESLRQHVGLLVGKLPSKCREIFHLSREMGWTNRKIAATLLISERTVEAHLYKALKFLKKNLSEQP</sequence>
<dbReference type="EMBL" id="CP041253">
    <property type="protein sequence ID" value="QDH81336.1"/>
    <property type="molecule type" value="Genomic_DNA"/>
</dbReference>
<dbReference type="AlphaFoldDB" id="A0A514CND6"/>
<accession>A0A514CND6</accession>
<dbReference type="InterPro" id="IPR014284">
    <property type="entry name" value="RNA_pol_sigma-70_dom"/>
</dbReference>
<dbReference type="GO" id="GO:0003677">
    <property type="term" value="F:DNA binding"/>
    <property type="evidence" value="ECO:0007669"/>
    <property type="project" value="InterPro"/>
</dbReference>
<dbReference type="InterPro" id="IPR013324">
    <property type="entry name" value="RNA_pol_sigma_r3/r4-like"/>
</dbReference>
<evidence type="ECO:0000313" key="7">
    <source>
        <dbReference type="EMBL" id="QDH81336.1"/>
    </source>
</evidence>
<dbReference type="Gene3D" id="1.10.1740.10">
    <property type="match status" value="1"/>
</dbReference>
<dbReference type="InterPro" id="IPR013249">
    <property type="entry name" value="RNA_pol_sigma70_r4_t2"/>
</dbReference>
<dbReference type="Proteomes" id="UP000316614">
    <property type="component" value="Chromosome"/>
</dbReference>
<evidence type="ECO:0000256" key="3">
    <source>
        <dbReference type="ARBA" id="ARBA00023082"/>
    </source>
</evidence>
<keyword evidence="4" id="KW-0804">Transcription</keyword>
<evidence type="ECO:0000256" key="4">
    <source>
        <dbReference type="ARBA" id="ARBA00023163"/>
    </source>
</evidence>